<keyword evidence="4" id="KW-0788">Thiol protease</keyword>
<evidence type="ECO:0000256" key="2">
    <source>
        <dbReference type="ARBA" id="ARBA00022670"/>
    </source>
</evidence>
<keyword evidence="8" id="KW-1185">Reference proteome</keyword>
<dbReference type="SUPFAM" id="SSF54001">
    <property type="entry name" value="Cysteine proteinases"/>
    <property type="match status" value="1"/>
</dbReference>
<dbReference type="PANTHER" id="PTHR47053">
    <property type="entry name" value="MUREIN DD-ENDOPEPTIDASE MEPH-RELATED"/>
    <property type="match status" value="1"/>
</dbReference>
<proteinExistence type="inferred from homology"/>
<evidence type="ECO:0000313" key="8">
    <source>
        <dbReference type="Proteomes" id="UP001321786"/>
    </source>
</evidence>
<dbReference type="GO" id="GO:0008234">
    <property type="term" value="F:cysteine-type peptidase activity"/>
    <property type="evidence" value="ECO:0007669"/>
    <property type="project" value="UniProtKB-KW"/>
</dbReference>
<evidence type="ECO:0000256" key="1">
    <source>
        <dbReference type="ARBA" id="ARBA00007074"/>
    </source>
</evidence>
<dbReference type="InterPro" id="IPR051202">
    <property type="entry name" value="Peptidase_C40"/>
</dbReference>
<dbReference type="InterPro" id="IPR003646">
    <property type="entry name" value="SH3-like_bac-type"/>
</dbReference>
<keyword evidence="3" id="KW-0378">Hydrolase</keyword>
<dbReference type="GO" id="GO:0006508">
    <property type="term" value="P:proteolysis"/>
    <property type="evidence" value="ECO:0007669"/>
    <property type="project" value="UniProtKB-KW"/>
</dbReference>
<organism evidence="7 8">
    <name type="scientific">Helicovermis profundi</name>
    <dbReference type="NCBI Taxonomy" id="3065157"/>
    <lineage>
        <taxon>Bacteria</taxon>
        <taxon>Bacillati</taxon>
        <taxon>Bacillota</taxon>
        <taxon>Clostridia</taxon>
        <taxon>Helicovermis</taxon>
    </lineage>
</organism>
<dbReference type="InterPro" id="IPR000064">
    <property type="entry name" value="NLP_P60_dom"/>
</dbReference>
<evidence type="ECO:0000259" key="6">
    <source>
        <dbReference type="PROSITE" id="PS51935"/>
    </source>
</evidence>
<evidence type="ECO:0000256" key="3">
    <source>
        <dbReference type="ARBA" id="ARBA00022801"/>
    </source>
</evidence>
<reference evidence="7 8" key="1">
    <citation type="submission" date="2023-08" db="EMBL/GenBank/DDBJ databases">
        <title>Helicovermis profunda gen. nov., sp. nov., a novel mesophilic, fermentative bacterium within the Bacillota from a deep-sea hydrothermal vent chimney.</title>
        <authorList>
            <person name="Miyazaki U."/>
            <person name="Mizutani D."/>
            <person name="Hashimoto Y."/>
            <person name="Tame A."/>
            <person name="Sawayama S."/>
            <person name="Miyazaki J."/>
            <person name="Takai K."/>
            <person name="Nakagawa S."/>
        </authorList>
    </citation>
    <scope>NUCLEOTIDE SEQUENCE [LARGE SCALE GENOMIC DNA]</scope>
    <source>
        <strain evidence="7 8">S502</strain>
    </source>
</reference>
<comment type="similarity">
    <text evidence="1">Belongs to the peptidase C40 family.</text>
</comment>
<evidence type="ECO:0008006" key="9">
    <source>
        <dbReference type="Google" id="ProtNLM"/>
    </source>
</evidence>
<dbReference type="RefSeq" id="WP_338536959.1">
    <property type="nucleotide sequence ID" value="NZ_AP028654.1"/>
</dbReference>
<evidence type="ECO:0000313" key="7">
    <source>
        <dbReference type="EMBL" id="BEP28650.1"/>
    </source>
</evidence>
<feature type="domain" description="NlpC/P60" evidence="6">
    <location>
        <begin position="145"/>
        <end position="263"/>
    </location>
</feature>
<dbReference type="PROSITE" id="PS51935">
    <property type="entry name" value="NLPC_P60"/>
    <property type="match status" value="1"/>
</dbReference>
<evidence type="ECO:0000256" key="4">
    <source>
        <dbReference type="ARBA" id="ARBA00022807"/>
    </source>
</evidence>
<dbReference type="AlphaFoldDB" id="A0AAU9E3X4"/>
<gene>
    <name evidence="7" type="ORF">HLPR_09810</name>
</gene>
<dbReference type="PANTHER" id="PTHR47053:SF1">
    <property type="entry name" value="MUREIN DD-ENDOPEPTIDASE MEPH-RELATED"/>
    <property type="match status" value="1"/>
</dbReference>
<keyword evidence="2" id="KW-0645">Protease</keyword>
<dbReference type="EMBL" id="AP028654">
    <property type="protein sequence ID" value="BEP28650.1"/>
    <property type="molecule type" value="Genomic_DNA"/>
</dbReference>
<dbReference type="Proteomes" id="UP001321786">
    <property type="component" value="Chromosome"/>
</dbReference>
<accession>A0AAU9E3X4</accession>
<dbReference type="InterPro" id="IPR038765">
    <property type="entry name" value="Papain-like_cys_pep_sf"/>
</dbReference>
<feature type="domain" description="SH3b" evidence="5">
    <location>
        <begin position="73"/>
        <end position="137"/>
    </location>
</feature>
<evidence type="ECO:0000259" key="5">
    <source>
        <dbReference type="PROSITE" id="PS51781"/>
    </source>
</evidence>
<dbReference type="Gene3D" id="2.30.30.40">
    <property type="entry name" value="SH3 Domains"/>
    <property type="match status" value="2"/>
</dbReference>
<sequence length="271" mass="31530">MNAIVNDTLVELKNNPSENSIIIDEVFLGMEVEILWEDINDYYYIKTDYDYKGYASKKSFTIEKNKVDKWKKAEKYIVSGEYIDVLENNFYDSKIVISLVRGSKIIKSNSSNNIRFQIFLPDGRKGWIRSEFLSKLEDVKLKDKEKIRNEIVDNAYKYIGKQFRWGGKSPFGLDSSGLVSVVYMLSNLKIWRDSNFVDKYLLQIKKEELRRGDLIFGVDHIAIYLGKDKFINSSAVDGIVVIKSLNYNDDNYHDIFEGQNTIYACHKLLRG</sequence>
<dbReference type="Gene3D" id="3.90.1720.10">
    <property type="entry name" value="endopeptidase domain like (from Nostoc punctiforme)"/>
    <property type="match status" value="1"/>
</dbReference>
<dbReference type="PROSITE" id="PS51781">
    <property type="entry name" value="SH3B"/>
    <property type="match status" value="1"/>
</dbReference>
<name>A0AAU9E3X4_9FIRM</name>
<protein>
    <recommendedName>
        <fullName evidence="9">NlpC/P60 domain-containing protein</fullName>
    </recommendedName>
</protein>
<dbReference type="Pfam" id="PF00877">
    <property type="entry name" value="NLPC_P60"/>
    <property type="match status" value="1"/>
</dbReference>
<dbReference type="KEGG" id="hprf:HLPR_09810"/>